<gene>
    <name evidence="9" type="ORF">A9Q02_11070</name>
</gene>
<evidence type="ECO:0000256" key="1">
    <source>
        <dbReference type="ARBA" id="ARBA00004651"/>
    </source>
</evidence>
<name>A0A2H3KP33_9CHLR</name>
<evidence type="ECO:0000256" key="3">
    <source>
        <dbReference type="ARBA" id="ARBA00022679"/>
    </source>
</evidence>
<feature type="transmembrane region" description="Helical" evidence="8">
    <location>
        <begin position="218"/>
        <end position="236"/>
    </location>
</feature>
<protein>
    <recommendedName>
        <fullName evidence="11">Glycosyl transferase</fullName>
    </recommendedName>
</protein>
<keyword evidence="4 8" id="KW-0812">Transmembrane</keyword>
<evidence type="ECO:0000256" key="4">
    <source>
        <dbReference type="ARBA" id="ARBA00022692"/>
    </source>
</evidence>
<feature type="transmembrane region" description="Helical" evidence="8">
    <location>
        <begin position="107"/>
        <end position="126"/>
    </location>
</feature>
<dbReference type="EMBL" id="LYXE01000062">
    <property type="protein sequence ID" value="PDV99967.1"/>
    <property type="molecule type" value="Genomic_DNA"/>
</dbReference>
<dbReference type="GO" id="GO:0009103">
    <property type="term" value="P:lipopolysaccharide biosynthetic process"/>
    <property type="evidence" value="ECO:0007669"/>
    <property type="project" value="TreeGrafter"/>
</dbReference>
<evidence type="ECO:0008006" key="11">
    <source>
        <dbReference type="Google" id="ProtNLM"/>
    </source>
</evidence>
<evidence type="ECO:0000313" key="10">
    <source>
        <dbReference type="Proteomes" id="UP000220922"/>
    </source>
</evidence>
<dbReference type="CDD" id="cd06854">
    <property type="entry name" value="GT_WbpL_WbcO_like"/>
    <property type="match status" value="1"/>
</dbReference>
<keyword evidence="2" id="KW-1003">Cell membrane</keyword>
<proteinExistence type="predicted"/>
<keyword evidence="5 8" id="KW-1133">Transmembrane helix</keyword>
<comment type="cofactor">
    <cofactor evidence="7">
        <name>Mg(2+)</name>
        <dbReference type="ChEBI" id="CHEBI:18420"/>
    </cofactor>
</comment>
<dbReference type="AlphaFoldDB" id="A0A2H3KP33"/>
<evidence type="ECO:0000313" key="9">
    <source>
        <dbReference type="EMBL" id="PDV99967.1"/>
    </source>
</evidence>
<keyword evidence="6 8" id="KW-0472">Membrane</keyword>
<reference evidence="9 10" key="1">
    <citation type="submission" date="2016-05" db="EMBL/GenBank/DDBJ databases">
        <authorList>
            <person name="Lavstsen T."/>
            <person name="Jespersen J.S."/>
        </authorList>
    </citation>
    <scope>NUCLEOTIDE SEQUENCE [LARGE SCALE GENOMIC DNA]</scope>
    <source>
        <strain evidence="9 10">B7-9</strain>
    </source>
</reference>
<sequence length="349" mass="38113">MTEIFWRLVPFFIAATLSYVGVMLFRRWAEQRMLDIPNERSSHTRPTPRGGGLLIVLVTFAGLWLAVVLFDLRDLLLEISAFTVGAALIAWISWLDDLRPVANRVRFGAHAIGALLILIFVGFWRVLDVPLLPSFTLGWLGLPITFLWLAGLTNAYNFMDGIDGLAGGQAVVAGLGWFALGLIVDVPLLTLMGALIAGSSLGFLGHNWPPARIFMGDVGSAFLGFTLAAVAVFGAVEDPRLAAAGVLVVWPFVFDTTFTILRRLQRRENIFAAHRSHLYQRLVIAGWSHRSVTLLYLGWAVLSVIIALLWMSAVPGSASAASIVPLLSAALLWRTVVVTERTVGQRNAV</sequence>
<dbReference type="InterPro" id="IPR000715">
    <property type="entry name" value="Glycosyl_transferase_4"/>
</dbReference>
<organism evidence="9 10">
    <name type="scientific">Candidatus Chloroploca asiatica</name>
    <dbReference type="NCBI Taxonomy" id="1506545"/>
    <lineage>
        <taxon>Bacteria</taxon>
        <taxon>Bacillati</taxon>
        <taxon>Chloroflexota</taxon>
        <taxon>Chloroflexia</taxon>
        <taxon>Chloroflexales</taxon>
        <taxon>Chloroflexineae</taxon>
        <taxon>Oscillochloridaceae</taxon>
        <taxon>Candidatus Chloroploca</taxon>
    </lineage>
</organism>
<keyword evidence="7" id="KW-0460">Magnesium</keyword>
<feature type="binding site" evidence="7">
    <location>
        <position position="217"/>
    </location>
    <ligand>
        <name>Mg(2+)</name>
        <dbReference type="ChEBI" id="CHEBI:18420"/>
    </ligand>
</feature>
<dbReference type="GO" id="GO:0046872">
    <property type="term" value="F:metal ion binding"/>
    <property type="evidence" value="ECO:0007669"/>
    <property type="project" value="UniProtKB-KW"/>
</dbReference>
<dbReference type="GO" id="GO:0071555">
    <property type="term" value="P:cell wall organization"/>
    <property type="evidence" value="ECO:0007669"/>
    <property type="project" value="TreeGrafter"/>
</dbReference>
<feature type="transmembrane region" description="Helical" evidence="8">
    <location>
        <begin position="6"/>
        <end position="29"/>
    </location>
</feature>
<comment type="subcellular location">
    <subcellularLocation>
        <location evidence="1">Cell membrane</location>
        <topology evidence="1">Multi-pass membrane protein</topology>
    </subcellularLocation>
</comment>
<dbReference type="PANTHER" id="PTHR22926">
    <property type="entry name" value="PHOSPHO-N-ACETYLMURAMOYL-PENTAPEPTIDE-TRANSFERASE"/>
    <property type="match status" value="1"/>
</dbReference>
<dbReference type="GO" id="GO:0016780">
    <property type="term" value="F:phosphotransferase activity, for other substituted phosphate groups"/>
    <property type="evidence" value="ECO:0007669"/>
    <property type="project" value="InterPro"/>
</dbReference>
<dbReference type="RefSeq" id="WP_097651352.1">
    <property type="nucleotide sequence ID" value="NZ_LYXE01000062.1"/>
</dbReference>
<accession>A0A2H3KP33</accession>
<evidence type="ECO:0000256" key="5">
    <source>
        <dbReference type="ARBA" id="ARBA00022989"/>
    </source>
</evidence>
<dbReference type="Proteomes" id="UP000220922">
    <property type="component" value="Unassembled WGS sequence"/>
</dbReference>
<evidence type="ECO:0000256" key="8">
    <source>
        <dbReference type="SAM" id="Phobius"/>
    </source>
</evidence>
<evidence type="ECO:0000256" key="7">
    <source>
        <dbReference type="PIRSR" id="PIRSR600715-1"/>
    </source>
</evidence>
<keyword evidence="10" id="KW-1185">Reference proteome</keyword>
<feature type="transmembrane region" description="Helical" evidence="8">
    <location>
        <begin position="132"/>
        <end position="150"/>
    </location>
</feature>
<keyword evidence="3" id="KW-0808">Transferase</keyword>
<keyword evidence="7" id="KW-0479">Metal-binding</keyword>
<comment type="caution">
    <text evidence="9">The sequence shown here is derived from an EMBL/GenBank/DDBJ whole genome shotgun (WGS) entry which is preliminary data.</text>
</comment>
<dbReference type="GO" id="GO:0005886">
    <property type="term" value="C:plasma membrane"/>
    <property type="evidence" value="ECO:0007669"/>
    <property type="project" value="UniProtKB-SubCell"/>
</dbReference>
<evidence type="ECO:0000256" key="2">
    <source>
        <dbReference type="ARBA" id="ARBA00022475"/>
    </source>
</evidence>
<dbReference type="OrthoDB" id="9783652at2"/>
<feature type="transmembrane region" description="Helical" evidence="8">
    <location>
        <begin position="50"/>
        <end position="70"/>
    </location>
</feature>
<dbReference type="PANTHER" id="PTHR22926:SF3">
    <property type="entry name" value="UNDECAPRENYL-PHOSPHATE ALPHA-N-ACETYLGLUCOSAMINYL 1-PHOSPHATE TRANSFERASE"/>
    <property type="match status" value="1"/>
</dbReference>
<evidence type="ECO:0000256" key="6">
    <source>
        <dbReference type="ARBA" id="ARBA00023136"/>
    </source>
</evidence>
<dbReference type="GO" id="GO:0044038">
    <property type="term" value="P:cell wall macromolecule biosynthetic process"/>
    <property type="evidence" value="ECO:0007669"/>
    <property type="project" value="TreeGrafter"/>
</dbReference>
<feature type="transmembrane region" description="Helical" evidence="8">
    <location>
        <begin position="76"/>
        <end position="95"/>
    </location>
</feature>
<feature type="binding site" evidence="7">
    <location>
        <position position="157"/>
    </location>
    <ligand>
        <name>Mg(2+)</name>
        <dbReference type="ChEBI" id="CHEBI:18420"/>
    </ligand>
</feature>
<feature type="transmembrane region" description="Helical" evidence="8">
    <location>
        <begin position="319"/>
        <end position="337"/>
    </location>
</feature>
<feature type="transmembrane region" description="Helical" evidence="8">
    <location>
        <begin position="294"/>
        <end position="313"/>
    </location>
</feature>
<dbReference type="Pfam" id="PF00953">
    <property type="entry name" value="Glycos_transf_4"/>
    <property type="match status" value="1"/>
</dbReference>